<evidence type="ECO:0000256" key="1">
    <source>
        <dbReference type="SAM" id="MobiDB-lite"/>
    </source>
</evidence>
<accession>A0AAN7CRI6</accession>
<reference evidence="2" key="2">
    <citation type="submission" date="2023-05" db="EMBL/GenBank/DDBJ databases">
        <authorList>
            <consortium name="Lawrence Berkeley National Laboratory"/>
            <person name="Steindorff A."/>
            <person name="Hensen N."/>
            <person name="Bonometti L."/>
            <person name="Westerberg I."/>
            <person name="Brannstrom I.O."/>
            <person name="Guillou S."/>
            <person name="Cros-Aarteil S."/>
            <person name="Calhoun S."/>
            <person name="Haridas S."/>
            <person name="Kuo A."/>
            <person name="Mondo S."/>
            <person name="Pangilinan J."/>
            <person name="Riley R."/>
            <person name="Labutti K."/>
            <person name="Andreopoulos B."/>
            <person name="Lipzen A."/>
            <person name="Chen C."/>
            <person name="Yanf M."/>
            <person name="Daum C."/>
            <person name="Ng V."/>
            <person name="Clum A."/>
            <person name="Ohm R."/>
            <person name="Martin F."/>
            <person name="Silar P."/>
            <person name="Natvig D."/>
            <person name="Lalanne C."/>
            <person name="Gautier V."/>
            <person name="Ament-Velasquez S.L."/>
            <person name="Kruys A."/>
            <person name="Hutchinson M.I."/>
            <person name="Powell A.J."/>
            <person name="Barry K."/>
            <person name="Miller A.N."/>
            <person name="Grigoriev I.V."/>
            <person name="Debuchy R."/>
            <person name="Gladieux P."/>
            <person name="Thoren M.H."/>
            <person name="Johannesson H."/>
        </authorList>
    </citation>
    <scope>NUCLEOTIDE SEQUENCE</scope>
    <source>
        <strain evidence="2">CBS 359.72</strain>
    </source>
</reference>
<dbReference type="InterPro" id="IPR013226">
    <property type="entry name" value="Pal1"/>
</dbReference>
<keyword evidence="3" id="KW-1185">Reference proteome</keyword>
<sequence>MENRSCYGVSIDKQWASDYILGPLYDPEPSQVCATRFKPRSAPPVPTTVPASEYLGQGHEHITVDGPNGEQPFLRRVLSRASSVKRRPIPPSPVRSKYPPLSGFECRRSIYTANPPPTRWNQGTILTRAKSVSSPKPRPDTMAALRDQSGNRRRSSSLAERYPGDRSHRPLDMFTNEHGLREGGPDTRPRRSSSLRERYPGDMSHRPLAILTREYRAADRAPHLHNRRRQQPHDTIDTLDVTGPVPGIYHHGGPFDATMKARNVNKKYAPVEAVKTTNIEALRATPAEYVQDSLVKHVPLQGTAVVPPGMKAFSGRTMQYEEGADLMREEDAEGGAYKRWDHVRYRDDDLKGKGEPSFSQDQARRAKKPVTSNAQGGAVYYEMQPRGHGRHGGEGGVKSSHKEGVTTHVRRRSASTGAAYQQLPPGIVEDDDDWGEAGGSSSGMRRSNTTGKNIAQSLKRRLGSLKKKKVGEEAGY</sequence>
<feature type="compositionally biased region" description="Polar residues" evidence="1">
    <location>
        <begin position="442"/>
        <end position="456"/>
    </location>
</feature>
<feature type="region of interest" description="Disordered" evidence="1">
    <location>
        <begin position="347"/>
        <end position="476"/>
    </location>
</feature>
<evidence type="ECO:0000313" key="2">
    <source>
        <dbReference type="EMBL" id="KAK4245917.1"/>
    </source>
</evidence>
<name>A0AAN7CRI6_9PEZI</name>
<feature type="compositionally biased region" description="Basic residues" evidence="1">
    <location>
        <begin position="458"/>
        <end position="469"/>
    </location>
</feature>
<feature type="region of interest" description="Disordered" evidence="1">
    <location>
        <begin position="113"/>
        <end position="202"/>
    </location>
</feature>
<gene>
    <name evidence="2" type="ORF">C7999DRAFT_15923</name>
</gene>
<dbReference type="Proteomes" id="UP001303647">
    <property type="component" value="Unassembled WGS sequence"/>
</dbReference>
<dbReference type="PANTHER" id="PTHR28307">
    <property type="entry name" value="PROTEIN PAL1"/>
    <property type="match status" value="1"/>
</dbReference>
<proteinExistence type="predicted"/>
<dbReference type="Pfam" id="PF08316">
    <property type="entry name" value="Pal1"/>
    <property type="match status" value="1"/>
</dbReference>
<dbReference type="AlphaFoldDB" id="A0AAN7CRI6"/>
<feature type="compositionally biased region" description="Basic and acidic residues" evidence="1">
    <location>
        <begin position="178"/>
        <end position="202"/>
    </location>
</feature>
<evidence type="ECO:0008006" key="4">
    <source>
        <dbReference type="Google" id="ProtNLM"/>
    </source>
</evidence>
<dbReference type="PANTHER" id="PTHR28307:SF1">
    <property type="entry name" value="PAL1 CELL MORPHOLOGY PROTEIN"/>
    <property type="match status" value="1"/>
</dbReference>
<dbReference type="EMBL" id="MU857687">
    <property type="protein sequence ID" value="KAK4245917.1"/>
    <property type="molecule type" value="Genomic_DNA"/>
</dbReference>
<comment type="caution">
    <text evidence="2">The sequence shown here is derived from an EMBL/GenBank/DDBJ whole genome shotgun (WGS) entry which is preliminary data.</text>
</comment>
<feature type="compositionally biased region" description="Polar residues" evidence="1">
    <location>
        <begin position="119"/>
        <end position="134"/>
    </location>
</feature>
<reference evidence="2" key="1">
    <citation type="journal article" date="2023" name="Mol. Phylogenet. Evol.">
        <title>Genome-scale phylogeny and comparative genomics of the fungal order Sordariales.</title>
        <authorList>
            <person name="Hensen N."/>
            <person name="Bonometti L."/>
            <person name="Westerberg I."/>
            <person name="Brannstrom I.O."/>
            <person name="Guillou S."/>
            <person name="Cros-Aarteil S."/>
            <person name="Calhoun S."/>
            <person name="Haridas S."/>
            <person name="Kuo A."/>
            <person name="Mondo S."/>
            <person name="Pangilinan J."/>
            <person name="Riley R."/>
            <person name="LaButti K."/>
            <person name="Andreopoulos B."/>
            <person name="Lipzen A."/>
            <person name="Chen C."/>
            <person name="Yan M."/>
            <person name="Daum C."/>
            <person name="Ng V."/>
            <person name="Clum A."/>
            <person name="Steindorff A."/>
            <person name="Ohm R.A."/>
            <person name="Martin F."/>
            <person name="Silar P."/>
            <person name="Natvig D.O."/>
            <person name="Lalanne C."/>
            <person name="Gautier V."/>
            <person name="Ament-Velasquez S.L."/>
            <person name="Kruys A."/>
            <person name="Hutchinson M.I."/>
            <person name="Powell A.J."/>
            <person name="Barry K."/>
            <person name="Miller A.N."/>
            <person name="Grigoriev I.V."/>
            <person name="Debuchy R."/>
            <person name="Gladieux P."/>
            <person name="Hiltunen Thoren M."/>
            <person name="Johannesson H."/>
        </authorList>
    </citation>
    <scope>NUCLEOTIDE SEQUENCE</scope>
    <source>
        <strain evidence="2">CBS 359.72</strain>
    </source>
</reference>
<evidence type="ECO:0000313" key="3">
    <source>
        <dbReference type="Proteomes" id="UP001303647"/>
    </source>
</evidence>
<dbReference type="GO" id="GO:0005737">
    <property type="term" value="C:cytoplasm"/>
    <property type="evidence" value="ECO:0007669"/>
    <property type="project" value="TreeGrafter"/>
</dbReference>
<organism evidence="2 3">
    <name type="scientific">Corynascus novoguineensis</name>
    <dbReference type="NCBI Taxonomy" id="1126955"/>
    <lineage>
        <taxon>Eukaryota</taxon>
        <taxon>Fungi</taxon>
        <taxon>Dikarya</taxon>
        <taxon>Ascomycota</taxon>
        <taxon>Pezizomycotina</taxon>
        <taxon>Sordariomycetes</taxon>
        <taxon>Sordariomycetidae</taxon>
        <taxon>Sordariales</taxon>
        <taxon>Chaetomiaceae</taxon>
        <taxon>Corynascus</taxon>
    </lineage>
</organism>
<feature type="compositionally biased region" description="Basic and acidic residues" evidence="1">
    <location>
        <begin position="162"/>
        <end position="171"/>
    </location>
</feature>
<protein>
    <recommendedName>
        <fullName evidence="4">Pal1 cell morphology</fullName>
    </recommendedName>
</protein>